<keyword evidence="2" id="KW-1185">Reference proteome</keyword>
<evidence type="ECO:0000313" key="2">
    <source>
        <dbReference type="Proteomes" id="UP001497480"/>
    </source>
</evidence>
<dbReference type="PANTHER" id="PTHR37904">
    <property type="entry name" value="OS10G0566900 PROTEIN"/>
    <property type="match status" value="1"/>
</dbReference>
<dbReference type="PANTHER" id="PTHR37904:SF2">
    <property type="entry name" value="OS10G0566900 PROTEIN"/>
    <property type="match status" value="1"/>
</dbReference>
<dbReference type="Proteomes" id="UP001497480">
    <property type="component" value="Unassembled WGS sequence"/>
</dbReference>
<gene>
    <name evidence="1" type="ORF">LLUT_LOCUS29830</name>
</gene>
<accession>A0AAV1Y4R5</accession>
<organism evidence="1 2">
    <name type="scientific">Lupinus luteus</name>
    <name type="common">European yellow lupine</name>
    <dbReference type="NCBI Taxonomy" id="3873"/>
    <lineage>
        <taxon>Eukaryota</taxon>
        <taxon>Viridiplantae</taxon>
        <taxon>Streptophyta</taxon>
        <taxon>Embryophyta</taxon>
        <taxon>Tracheophyta</taxon>
        <taxon>Spermatophyta</taxon>
        <taxon>Magnoliopsida</taxon>
        <taxon>eudicotyledons</taxon>
        <taxon>Gunneridae</taxon>
        <taxon>Pentapetalae</taxon>
        <taxon>rosids</taxon>
        <taxon>fabids</taxon>
        <taxon>Fabales</taxon>
        <taxon>Fabaceae</taxon>
        <taxon>Papilionoideae</taxon>
        <taxon>50 kb inversion clade</taxon>
        <taxon>genistoids sensu lato</taxon>
        <taxon>core genistoids</taxon>
        <taxon>Genisteae</taxon>
        <taxon>Lupinus</taxon>
    </lineage>
</organism>
<protein>
    <submittedName>
        <fullName evidence="1">Uncharacterized protein</fullName>
    </submittedName>
</protein>
<reference evidence="1 2" key="1">
    <citation type="submission" date="2024-03" db="EMBL/GenBank/DDBJ databases">
        <authorList>
            <person name="Martinez-Hernandez J."/>
        </authorList>
    </citation>
    <scope>NUCLEOTIDE SEQUENCE [LARGE SCALE GENOMIC DNA]</scope>
</reference>
<name>A0AAV1Y4R5_LUPLU</name>
<proteinExistence type="predicted"/>
<dbReference type="InterPro" id="IPR038985">
    <property type="entry name" value="OPRN-like"/>
</dbReference>
<comment type="caution">
    <text evidence="1">The sequence shown here is derived from an EMBL/GenBank/DDBJ whole genome shotgun (WGS) entry which is preliminary data.</text>
</comment>
<sequence length="63" mass="6745">MAERTNIAKSRKRYLLKSSVISELSGLALKPSSSDLGALQQLLVDQPNLPSEEEGLPIGSIGH</sequence>
<evidence type="ECO:0000313" key="1">
    <source>
        <dbReference type="EMBL" id="CAL0328770.1"/>
    </source>
</evidence>
<dbReference type="EMBL" id="CAXHTB010000021">
    <property type="protein sequence ID" value="CAL0328770.1"/>
    <property type="molecule type" value="Genomic_DNA"/>
</dbReference>
<dbReference type="AlphaFoldDB" id="A0AAV1Y4R5"/>